<evidence type="ECO:0000256" key="1">
    <source>
        <dbReference type="ARBA" id="ARBA00002598"/>
    </source>
</evidence>
<sequence length="511" mass="56402">MNNSSSSTNTHNPPDKFGNEHIKSKEHQNQENNKSSFNKVATQGPVQKPQEAIFRRYPTSDHPPHSADRNTRPRHYSELNNQNFTNLVEEYDLDEVASIALIANPYSPVDDGNGLERARTREMKLRDEEFHIPENPDRPLPSKEVSHKALSFTSKLYTHSYLVFFSIMGTLAREGMTALLVYPGAPVIFPTLWVNFAGCLIMGFLAEDRMLFRHEWGQSTYDKHIKPSRQKEQDQENIETVSDDLASASKDEDPTAAKKAHLSIKKTIPLYIGLSVGFCGSFTTFSTFILDSFLALANELENPSAPTSERNKGFSFCALAAVVLMTVHVSLGGLFLGAHIAILAEPISPSLSYLFMGKVIDPLAVVLGWGCWAGAVIMCIFPPHDAWRGSVLFSIAFAPLGVFTRFYLAIYVNGKLPTFPLGTFAANVLGSLILAVVWDISYLSSMASIGEQLLDGVKNGYCAAVTTVSTLALDLSTLQRQHAYRYGTVSFLVSFGLMVIISGSVQWTRGN</sequence>
<feature type="compositionally biased region" description="Low complexity" evidence="9">
    <location>
        <begin position="1"/>
        <end position="12"/>
    </location>
</feature>
<evidence type="ECO:0000256" key="5">
    <source>
        <dbReference type="ARBA" id="ARBA00022989"/>
    </source>
</evidence>
<reference evidence="11" key="1">
    <citation type="journal article" date="2017" name="Mycologia">
        <title>Fusarium algeriense, sp. nov., a novel toxigenic crown rot pathogen of durum wheat from Algeria is nested in the Fusarium burgessii species complex.</title>
        <authorList>
            <person name="Laraba I."/>
            <person name="Keddad A."/>
            <person name="Boureghda H."/>
            <person name="Abdallah N."/>
            <person name="Vaughan M.M."/>
            <person name="Proctor R.H."/>
            <person name="Busman M."/>
            <person name="O'Donnell K."/>
        </authorList>
    </citation>
    <scope>NUCLEOTIDE SEQUENCE</scope>
    <source>
        <strain evidence="11">NRRL 25174</strain>
    </source>
</reference>
<reference evidence="11" key="2">
    <citation type="submission" date="2020-02" db="EMBL/GenBank/DDBJ databases">
        <title>Identification and distribution of gene clusters putatively required for synthesis of sphingolipid metabolism inhibitors in phylogenetically diverse species of the filamentous fungus Fusarium.</title>
        <authorList>
            <person name="Kim H.-S."/>
            <person name="Busman M."/>
            <person name="Brown D.W."/>
            <person name="Divon H."/>
            <person name="Uhlig S."/>
            <person name="Proctor R.H."/>
        </authorList>
    </citation>
    <scope>NUCLEOTIDE SEQUENCE</scope>
    <source>
        <strain evidence="11">NRRL 25174</strain>
    </source>
</reference>
<dbReference type="AlphaFoldDB" id="A0A9P5A6N1"/>
<keyword evidence="5 10" id="KW-1133">Transmembrane helix</keyword>
<feature type="compositionally biased region" description="Basic and acidic residues" evidence="9">
    <location>
        <begin position="58"/>
        <end position="76"/>
    </location>
</feature>
<feature type="transmembrane region" description="Helical" evidence="10">
    <location>
        <begin position="363"/>
        <end position="384"/>
    </location>
</feature>
<evidence type="ECO:0000256" key="4">
    <source>
        <dbReference type="ARBA" id="ARBA00022692"/>
    </source>
</evidence>
<dbReference type="Pfam" id="PF02537">
    <property type="entry name" value="CRCB"/>
    <property type="match status" value="2"/>
</dbReference>
<keyword evidence="3" id="KW-1003">Cell membrane</keyword>
<feature type="compositionally biased region" description="Basic and acidic residues" evidence="9">
    <location>
        <begin position="223"/>
        <end position="234"/>
    </location>
</feature>
<feature type="transmembrane region" description="Helical" evidence="10">
    <location>
        <begin position="161"/>
        <end position="181"/>
    </location>
</feature>
<comment type="caution">
    <text evidence="11">The sequence shown here is derived from an EMBL/GenBank/DDBJ whole genome shotgun (WGS) entry which is preliminary data.</text>
</comment>
<feature type="transmembrane region" description="Helical" evidence="10">
    <location>
        <begin position="268"/>
        <end position="293"/>
    </location>
</feature>
<evidence type="ECO:0000256" key="2">
    <source>
        <dbReference type="ARBA" id="ARBA00004651"/>
    </source>
</evidence>
<evidence type="ECO:0000256" key="3">
    <source>
        <dbReference type="ARBA" id="ARBA00022475"/>
    </source>
</evidence>
<feature type="region of interest" description="Disordered" evidence="9">
    <location>
        <begin position="223"/>
        <end position="252"/>
    </location>
</feature>
<comment type="catalytic activity">
    <reaction evidence="8">
        <text>fluoride(in) = fluoride(out)</text>
        <dbReference type="Rhea" id="RHEA:76159"/>
        <dbReference type="ChEBI" id="CHEBI:17051"/>
    </reaction>
    <physiologicalReaction direction="left-to-right" evidence="8">
        <dbReference type="Rhea" id="RHEA:76160"/>
    </physiologicalReaction>
</comment>
<evidence type="ECO:0000256" key="7">
    <source>
        <dbReference type="ARBA" id="ARBA00035120"/>
    </source>
</evidence>
<comment type="subcellular location">
    <subcellularLocation>
        <location evidence="2">Cell membrane</location>
        <topology evidence="2">Multi-pass membrane protein</topology>
    </subcellularLocation>
</comment>
<dbReference type="Proteomes" id="UP000730481">
    <property type="component" value="Unassembled WGS sequence"/>
</dbReference>
<comment type="function">
    <text evidence="1">Fluoride channel required for the rapid expulsion of cytoplasmic fluoride.</text>
</comment>
<dbReference type="GO" id="GO:1903425">
    <property type="term" value="F:fluoride transmembrane transporter activity"/>
    <property type="evidence" value="ECO:0007669"/>
    <property type="project" value="TreeGrafter"/>
</dbReference>
<evidence type="ECO:0000313" key="11">
    <source>
        <dbReference type="EMBL" id="KAF4333152.1"/>
    </source>
</evidence>
<feature type="transmembrane region" description="Helical" evidence="10">
    <location>
        <begin position="390"/>
        <end position="412"/>
    </location>
</feature>
<evidence type="ECO:0000313" key="12">
    <source>
        <dbReference type="Proteomes" id="UP000730481"/>
    </source>
</evidence>
<feature type="transmembrane region" description="Helical" evidence="10">
    <location>
        <begin position="419"/>
        <end position="438"/>
    </location>
</feature>
<keyword evidence="6 10" id="KW-0472">Membrane</keyword>
<accession>A0A9P5A6N1</accession>
<keyword evidence="12" id="KW-1185">Reference proteome</keyword>
<dbReference type="GO" id="GO:0005886">
    <property type="term" value="C:plasma membrane"/>
    <property type="evidence" value="ECO:0007669"/>
    <property type="project" value="UniProtKB-SubCell"/>
</dbReference>
<dbReference type="InterPro" id="IPR003691">
    <property type="entry name" value="FluC"/>
</dbReference>
<protein>
    <submittedName>
        <fullName evidence="11">Chromosome condensation</fullName>
    </submittedName>
</protein>
<evidence type="ECO:0000256" key="8">
    <source>
        <dbReference type="ARBA" id="ARBA00035585"/>
    </source>
</evidence>
<dbReference type="PANTHER" id="PTHR28259:SF1">
    <property type="entry name" value="FLUORIDE EXPORT PROTEIN 1-RELATED"/>
    <property type="match status" value="1"/>
</dbReference>
<keyword evidence="4 10" id="KW-0812">Transmembrane</keyword>
<evidence type="ECO:0000256" key="9">
    <source>
        <dbReference type="SAM" id="MobiDB-lite"/>
    </source>
</evidence>
<feature type="transmembrane region" description="Helical" evidence="10">
    <location>
        <begin position="313"/>
        <end position="342"/>
    </location>
</feature>
<dbReference type="PANTHER" id="PTHR28259">
    <property type="entry name" value="FLUORIDE EXPORT PROTEIN 1-RELATED"/>
    <property type="match status" value="1"/>
</dbReference>
<feature type="transmembrane region" description="Helical" evidence="10">
    <location>
        <begin position="187"/>
        <end position="206"/>
    </location>
</feature>
<name>A0A9P5A6N1_9HYPO</name>
<gene>
    <name evidence="11" type="ORF">FBEOM_13042</name>
</gene>
<comment type="similarity">
    <text evidence="7">Belongs to the fluoride channel Fluc/FEX (TC 1.A.43) family.</text>
</comment>
<feature type="transmembrane region" description="Helical" evidence="10">
    <location>
        <begin position="483"/>
        <end position="505"/>
    </location>
</feature>
<dbReference type="EMBL" id="PVQB02000897">
    <property type="protein sequence ID" value="KAF4333152.1"/>
    <property type="molecule type" value="Genomic_DNA"/>
</dbReference>
<feature type="region of interest" description="Disordered" evidence="9">
    <location>
        <begin position="1"/>
        <end position="76"/>
    </location>
</feature>
<proteinExistence type="inferred from homology"/>
<evidence type="ECO:0000256" key="6">
    <source>
        <dbReference type="ARBA" id="ARBA00023136"/>
    </source>
</evidence>
<feature type="compositionally biased region" description="Polar residues" evidence="9">
    <location>
        <begin position="30"/>
        <end position="45"/>
    </location>
</feature>
<dbReference type="OrthoDB" id="409792at2759"/>
<organism evidence="11 12">
    <name type="scientific">Fusarium beomiforme</name>
    <dbReference type="NCBI Taxonomy" id="44412"/>
    <lineage>
        <taxon>Eukaryota</taxon>
        <taxon>Fungi</taxon>
        <taxon>Dikarya</taxon>
        <taxon>Ascomycota</taxon>
        <taxon>Pezizomycotina</taxon>
        <taxon>Sordariomycetes</taxon>
        <taxon>Hypocreomycetidae</taxon>
        <taxon>Hypocreales</taxon>
        <taxon>Nectriaceae</taxon>
        <taxon>Fusarium</taxon>
        <taxon>Fusarium burgessii species complex</taxon>
    </lineage>
</organism>
<evidence type="ECO:0000256" key="10">
    <source>
        <dbReference type="SAM" id="Phobius"/>
    </source>
</evidence>
<feature type="compositionally biased region" description="Basic and acidic residues" evidence="9">
    <location>
        <begin position="13"/>
        <end position="29"/>
    </location>
</feature>